<evidence type="ECO:0000313" key="4">
    <source>
        <dbReference type="Proteomes" id="UP000193224"/>
    </source>
</evidence>
<sequence length="344" mass="38194">MIRFVENKTPAMDRVSTLLEACARENLWANRGPLYHRMADAFAEHLQVPEGARVTPCANGGVALEAMARLHEQAAGQKLRWVSSSFTFQNMGRGYFADVTFVDCDARGMLDLAALRALDPDSFDGVIVVNTLGMVQDFSDYIDFAKETGKALLFDNAAGVRAGIPDWPWQSFSLHQTKPYGLGEGGLAITPADQAEEFYTLLNYEAPPEAAHLWMNNGKISDIACAFHISRLEAVEEWTPRYHEQAARIEEIAREMGLRPLLPPDGPTPKTSCAFLSVEPIPLERLRLTKHINFAKYYKPLADLPMTQDVYAHIVNIPTHPDMGQATKSQITEDLTRLMTGADA</sequence>
<name>A0A1X7BMA1_9RHOB</name>
<dbReference type="InterPro" id="IPR015424">
    <property type="entry name" value="PyrdxlP-dep_Trfase"/>
</dbReference>
<dbReference type="Proteomes" id="UP000193224">
    <property type="component" value="Unassembled WGS sequence"/>
</dbReference>
<dbReference type="GO" id="GO:0030170">
    <property type="term" value="F:pyridoxal phosphate binding"/>
    <property type="evidence" value="ECO:0007669"/>
    <property type="project" value="TreeGrafter"/>
</dbReference>
<keyword evidence="4" id="KW-1185">Reference proteome</keyword>
<dbReference type="GO" id="GO:0000271">
    <property type="term" value="P:polysaccharide biosynthetic process"/>
    <property type="evidence" value="ECO:0007669"/>
    <property type="project" value="TreeGrafter"/>
</dbReference>
<accession>A0A1X7BMA1</accession>
<evidence type="ECO:0000313" key="3">
    <source>
        <dbReference type="EMBL" id="SMC10752.1"/>
    </source>
</evidence>
<dbReference type="AlphaFoldDB" id="A0A1X7BMA1"/>
<protein>
    <submittedName>
        <fullName evidence="3">DegT/DnrJ/EryC1/StrS aminotransferase family protein</fullName>
    </submittedName>
</protein>
<keyword evidence="3" id="KW-0808">Transferase</keyword>
<comment type="similarity">
    <text evidence="1 2">Belongs to the DegT/DnrJ/EryC1 family.</text>
</comment>
<organism evidence="3 4">
    <name type="scientific">Roseovarius aestuarii</name>
    <dbReference type="NCBI Taxonomy" id="475083"/>
    <lineage>
        <taxon>Bacteria</taxon>
        <taxon>Pseudomonadati</taxon>
        <taxon>Pseudomonadota</taxon>
        <taxon>Alphaproteobacteria</taxon>
        <taxon>Rhodobacterales</taxon>
        <taxon>Roseobacteraceae</taxon>
        <taxon>Roseovarius</taxon>
    </lineage>
</organism>
<dbReference type="Gene3D" id="3.40.640.10">
    <property type="entry name" value="Type I PLP-dependent aspartate aminotransferase-like (Major domain)"/>
    <property type="match status" value="1"/>
</dbReference>
<proteinExistence type="inferred from homology"/>
<dbReference type="PANTHER" id="PTHR30244:SF34">
    <property type="entry name" value="DTDP-4-AMINO-4,6-DIDEOXYGALACTOSE TRANSAMINASE"/>
    <property type="match status" value="1"/>
</dbReference>
<dbReference type="PANTHER" id="PTHR30244">
    <property type="entry name" value="TRANSAMINASE"/>
    <property type="match status" value="1"/>
</dbReference>
<dbReference type="GO" id="GO:0008483">
    <property type="term" value="F:transaminase activity"/>
    <property type="evidence" value="ECO:0007669"/>
    <property type="project" value="UniProtKB-KW"/>
</dbReference>
<gene>
    <name evidence="3" type="ORF">ROA7745_00559</name>
</gene>
<keyword evidence="3" id="KW-0032">Aminotransferase</keyword>
<evidence type="ECO:0000256" key="2">
    <source>
        <dbReference type="RuleBase" id="RU004508"/>
    </source>
</evidence>
<dbReference type="EMBL" id="FWXB01000001">
    <property type="protein sequence ID" value="SMC10752.1"/>
    <property type="molecule type" value="Genomic_DNA"/>
</dbReference>
<dbReference type="Pfam" id="PF01041">
    <property type="entry name" value="DegT_DnrJ_EryC1"/>
    <property type="match status" value="1"/>
</dbReference>
<dbReference type="SUPFAM" id="SSF53383">
    <property type="entry name" value="PLP-dependent transferases"/>
    <property type="match status" value="1"/>
</dbReference>
<dbReference type="InterPro" id="IPR015421">
    <property type="entry name" value="PyrdxlP-dep_Trfase_major"/>
</dbReference>
<reference evidence="3 4" key="1">
    <citation type="submission" date="2017-03" db="EMBL/GenBank/DDBJ databases">
        <authorList>
            <person name="Afonso C.L."/>
            <person name="Miller P.J."/>
            <person name="Scott M.A."/>
            <person name="Spackman E."/>
            <person name="Goraichik I."/>
            <person name="Dimitrov K.M."/>
            <person name="Suarez D.L."/>
            <person name="Swayne D.E."/>
        </authorList>
    </citation>
    <scope>NUCLEOTIDE SEQUENCE [LARGE SCALE GENOMIC DNA]</scope>
    <source>
        <strain evidence="3 4">CECT 7745</strain>
    </source>
</reference>
<dbReference type="InterPro" id="IPR000653">
    <property type="entry name" value="DegT/StrS_aminotransferase"/>
</dbReference>
<evidence type="ECO:0000256" key="1">
    <source>
        <dbReference type="ARBA" id="ARBA00037999"/>
    </source>
</evidence>
<keyword evidence="2" id="KW-0663">Pyridoxal phosphate</keyword>